<evidence type="ECO:0000313" key="1">
    <source>
        <dbReference type="EMBL" id="BBE09698.1"/>
    </source>
</evidence>
<dbReference type="AlphaFoldDB" id="A0A2Z6EWD8"/>
<dbReference type="RefSeq" id="WP_045361516.1">
    <property type="nucleotide sequence ID" value="NZ_AP018150.1"/>
</dbReference>
<protein>
    <submittedName>
        <fullName evidence="1">Non-ribosomal peptide synthetase</fullName>
    </submittedName>
</protein>
<accession>A0A2Z6EWD8</accession>
<gene>
    <name evidence="1" type="ORF">MCB1EB_1537</name>
</gene>
<name>A0A2Z6EWD8_9BURK</name>
<organism evidence="1 2">
    <name type="scientific">Mycoavidus cysteinexigens</name>
    <dbReference type="NCBI Taxonomy" id="1553431"/>
    <lineage>
        <taxon>Bacteria</taxon>
        <taxon>Pseudomonadati</taxon>
        <taxon>Pseudomonadota</taxon>
        <taxon>Betaproteobacteria</taxon>
        <taxon>Burkholderiales</taxon>
        <taxon>Burkholderiaceae</taxon>
        <taxon>Mycoavidus</taxon>
    </lineage>
</organism>
<proteinExistence type="predicted"/>
<sequence length="96" mass="10642">MSKETPSGSGQENVIYLLDYIPQKLRKKRLTKGKAQSQLTLSASLPHTAQLVVKLYPDQTADSHIVGVHESNAINMLRVMVNAMSDVLDQIPLKKN</sequence>
<dbReference type="EMBL" id="AP018150">
    <property type="protein sequence ID" value="BBE09698.1"/>
    <property type="molecule type" value="Genomic_DNA"/>
</dbReference>
<keyword evidence="2" id="KW-1185">Reference proteome</keyword>
<reference evidence="1 2" key="1">
    <citation type="journal article" date="2018" name="Microbes Environ.">
        <title>Comparative Genomic Insights into Endofungal Lifestyles of Two Bacterial Endosymbionts, Mycoavidus cysteinexigens and Burkholderia rhizoxinica.</title>
        <authorList>
            <person name="Sharmin D."/>
            <person name="Guo Y."/>
            <person name="Nishizawa T."/>
            <person name="Ohshima S."/>
            <person name="Sato Y."/>
            <person name="Takashima Y."/>
            <person name="Narisawa K."/>
            <person name="Ohta H."/>
        </authorList>
    </citation>
    <scope>NUCLEOTIDE SEQUENCE [LARGE SCALE GENOMIC DNA]</scope>
    <source>
        <strain evidence="1 2">B1-EB</strain>
    </source>
</reference>
<evidence type="ECO:0000313" key="2">
    <source>
        <dbReference type="Proteomes" id="UP000282597"/>
    </source>
</evidence>
<dbReference type="KEGG" id="mcys:MCB1EB_1537"/>
<dbReference type="Proteomes" id="UP000282597">
    <property type="component" value="Chromosome"/>
</dbReference>